<evidence type="ECO:0000256" key="4">
    <source>
        <dbReference type="ARBA" id="ARBA00022912"/>
    </source>
</evidence>
<keyword evidence="9" id="KW-1185">Reference proteome</keyword>
<dbReference type="GO" id="GO:0008138">
    <property type="term" value="F:protein tyrosine/serine/threonine phosphatase activity"/>
    <property type="evidence" value="ECO:0007669"/>
    <property type="project" value="TreeGrafter"/>
</dbReference>
<evidence type="ECO:0000256" key="5">
    <source>
        <dbReference type="SAM" id="MobiDB-lite"/>
    </source>
</evidence>
<dbReference type="Proteomes" id="UP001153365">
    <property type="component" value="Unassembled WGS sequence"/>
</dbReference>
<feature type="compositionally biased region" description="Basic and acidic residues" evidence="5">
    <location>
        <begin position="1"/>
        <end position="27"/>
    </location>
</feature>
<evidence type="ECO:0000256" key="3">
    <source>
        <dbReference type="ARBA" id="ARBA00022801"/>
    </source>
</evidence>
<dbReference type="SUPFAM" id="SSF52799">
    <property type="entry name" value="(Phosphotyrosine protein) phosphatases II"/>
    <property type="match status" value="1"/>
</dbReference>
<dbReference type="InterPro" id="IPR029021">
    <property type="entry name" value="Prot-tyrosine_phosphatase-like"/>
</dbReference>
<dbReference type="CDD" id="cd14498">
    <property type="entry name" value="DSP"/>
    <property type="match status" value="1"/>
</dbReference>
<dbReference type="GO" id="GO:0004725">
    <property type="term" value="F:protein tyrosine phosphatase activity"/>
    <property type="evidence" value="ECO:0007669"/>
    <property type="project" value="UniProtKB-EC"/>
</dbReference>
<dbReference type="AlphaFoldDB" id="A0AAV0B8J3"/>
<dbReference type="PANTHER" id="PTHR45848:SF4">
    <property type="entry name" value="DUAL SPECIFICITY PROTEIN PHOSPHATASE 12"/>
    <property type="match status" value="1"/>
</dbReference>
<dbReference type="PROSITE" id="PS50056">
    <property type="entry name" value="TYR_PHOSPHATASE_2"/>
    <property type="match status" value="1"/>
</dbReference>
<comment type="caution">
    <text evidence="8">The sequence shown here is derived from an EMBL/GenBank/DDBJ whole genome shotgun (WGS) entry which is preliminary data.</text>
</comment>
<protein>
    <recommendedName>
        <fullName evidence="2">protein-tyrosine-phosphatase</fullName>
        <ecNumber evidence="2">3.1.3.48</ecNumber>
    </recommendedName>
</protein>
<dbReference type="SMART" id="SM00195">
    <property type="entry name" value="DSPc"/>
    <property type="match status" value="1"/>
</dbReference>
<dbReference type="GO" id="GO:0005634">
    <property type="term" value="C:nucleus"/>
    <property type="evidence" value="ECO:0007669"/>
    <property type="project" value="TreeGrafter"/>
</dbReference>
<feature type="region of interest" description="Disordered" evidence="5">
    <location>
        <begin position="275"/>
        <end position="311"/>
    </location>
</feature>
<dbReference type="EMBL" id="CALTRL010004283">
    <property type="protein sequence ID" value="CAH7682786.1"/>
    <property type="molecule type" value="Genomic_DNA"/>
</dbReference>
<gene>
    <name evidence="8" type="ORF">PPACK8108_LOCUS15889</name>
</gene>
<evidence type="ECO:0000259" key="6">
    <source>
        <dbReference type="PROSITE" id="PS50054"/>
    </source>
</evidence>
<dbReference type="EC" id="3.1.3.48" evidence="2"/>
<sequence length="571" mass="64657">MTMRRSCCDEDERRTRPDERQNHRIDEQENGNHLNRIISKIFIGDFMASQSIQSLLDNRLLNVVSAMKQAVDYSDQIGFRHLRVPIDDSDRTNIIEWFDVVGNWIQAKIDEKDDRNVLVHCAAGVSRSTTLVAAYLMKAYNLTTEEAIEFITSKRPQVQPSEFFIHQLEMYERCNFEWDPVKYQEQRRFLMGFMADKMKDGNGADKLVLAYYPSPAPSPRDGTNRDPMTRLAMTPLTIESKLKSTNSLISPSIPLSTIPPTFNSNDLIQEVTPRRRFTKRRTSPDSQTLLTIDQSNNSKSTKTNRSNTSSIEKLGQGRVVIRGRRLRCKLCRRELAARDHVLSHSPGHGQLAFSNQRRDMKSFRERVARAADNSGRDLSIEQLPTSTGKTDESDIRTKRAETRMFEKSGIGDDDVGNDQRLMKGGVTGLEGKGDRPMRGLASLRISLPPSALEALEPRRRHDDQLRASDRLPLSLEEEVVEEGQETKKGADCQLTVSPPLNDEEECSSYFVEPLSWMSGVLGEGQMVGKLICPNLRCQSKLGCFDWAGCRCSCGAWITPGFQILKSKVDEM</sequence>
<evidence type="ECO:0000256" key="2">
    <source>
        <dbReference type="ARBA" id="ARBA00013064"/>
    </source>
</evidence>
<feature type="compositionally biased region" description="Polar residues" evidence="5">
    <location>
        <begin position="284"/>
        <end position="294"/>
    </location>
</feature>
<reference evidence="8" key="1">
    <citation type="submission" date="2022-06" db="EMBL/GenBank/DDBJ databases">
        <authorList>
            <consortium name="SYNGENTA / RWTH Aachen University"/>
        </authorList>
    </citation>
    <scope>NUCLEOTIDE SEQUENCE</scope>
</reference>
<dbReference type="InterPro" id="IPR000387">
    <property type="entry name" value="Tyr_Pase_dom"/>
</dbReference>
<accession>A0AAV0B8J3</accession>
<dbReference type="PANTHER" id="PTHR45848">
    <property type="entry name" value="DUAL SPECIFICITY PROTEIN PHOSPHATASE 12 FAMILY MEMBER"/>
    <property type="match status" value="1"/>
</dbReference>
<evidence type="ECO:0000256" key="1">
    <source>
        <dbReference type="ARBA" id="ARBA00008601"/>
    </source>
</evidence>
<evidence type="ECO:0000313" key="8">
    <source>
        <dbReference type="EMBL" id="CAH7682786.1"/>
    </source>
</evidence>
<dbReference type="PROSITE" id="PS00383">
    <property type="entry name" value="TYR_PHOSPHATASE_1"/>
    <property type="match status" value="1"/>
</dbReference>
<dbReference type="InterPro" id="IPR013087">
    <property type="entry name" value="Znf_C2H2_type"/>
</dbReference>
<keyword evidence="4" id="KW-0904">Protein phosphatase</keyword>
<comment type="similarity">
    <text evidence="1">Belongs to the protein-tyrosine phosphatase family. Non-receptor class dual specificity subfamily.</text>
</comment>
<feature type="compositionally biased region" description="Low complexity" evidence="5">
    <location>
        <begin position="295"/>
        <end position="310"/>
    </location>
</feature>
<dbReference type="InterPro" id="IPR020422">
    <property type="entry name" value="TYR_PHOSPHATASE_DUAL_dom"/>
</dbReference>
<name>A0AAV0B8J3_PHAPC</name>
<dbReference type="InterPro" id="IPR000340">
    <property type="entry name" value="Dual-sp_phosphatase_cat-dom"/>
</dbReference>
<dbReference type="Pfam" id="PF00782">
    <property type="entry name" value="DSPc"/>
    <property type="match status" value="1"/>
</dbReference>
<evidence type="ECO:0000313" key="9">
    <source>
        <dbReference type="Proteomes" id="UP001153365"/>
    </source>
</evidence>
<feature type="domain" description="Tyrosine specific protein phosphatases" evidence="7">
    <location>
        <begin position="95"/>
        <end position="156"/>
    </location>
</feature>
<dbReference type="PROSITE" id="PS00028">
    <property type="entry name" value="ZINC_FINGER_C2H2_1"/>
    <property type="match status" value="1"/>
</dbReference>
<dbReference type="Gene3D" id="3.90.190.10">
    <property type="entry name" value="Protein tyrosine phosphatase superfamily"/>
    <property type="match status" value="1"/>
</dbReference>
<proteinExistence type="inferred from homology"/>
<dbReference type="InterPro" id="IPR016130">
    <property type="entry name" value="Tyr_Pase_AS"/>
</dbReference>
<organism evidence="8 9">
    <name type="scientific">Phakopsora pachyrhizi</name>
    <name type="common">Asian soybean rust disease fungus</name>
    <dbReference type="NCBI Taxonomy" id="170000"/>
    <lineage>
        <taxon>Eukaryota</taxon>
        <taxon>Fungi</taxon>
        <taxon>Dikarya</taxon>
        <taxon>Basidiomycota</taxon>
        <taxon>Pucciniomycotina</taxon>
        <taxon>Pucciniomycetes</taxon>
        <taxon>Pucciniales</taxon>
        <taxon>Phakopsoraceae</taxon>
        <taxon>Phakopsora</taxon>
    </lineage>
</organism>
<keyword evidence="3" id="KW-0378">Hydrolase</keyword>
<feature type="region of interest" description="Disordered" evidence="5">
    <location>
        <begin position="1"/>
        <end position="28"/>
    </location>
</feature>
<dbReference type="PROSITE" id="PS50054">
    <property type="entry name" value="TYR_PHOSPHATASE_DUAL"/>
    <property type="match status" value="1"/>
</dbReference>
<evidence type="ECO:0000259" key="7">
    <source>
        <dbReference type="PROSITE" id="PS50056"/>
    </source>
</evidence>
<feature type="domain" description="Tyrosine-protein phosphatase" evidence="6">
    <location>
        <begin position="32"/>
        <end position="177"/>
    </location>
</feature>